<feature type="domain" description="Glycosyl transferase family 1" evidence="2">
    <location>
        <begin position="189"/>
        <end position="328"/>
    </location>
</feature>
<proteinExistence type="predicted"/>
<dbReference type="EMBL" id="CP001616">
    <property type="protein sequence ID" value="ACQ91656.1"/>
    <property type="molecule type" value="Genomic_DNA"/>
</dbReference>
<evidence type="ECO:0000313" key="5">
    <source>
        <dbReference type="Proteomes" id="UP000009073"/>
    </source>
</evidence>
<evidence type="ECO:0000256" key="1">
    <source>
        <dbReference type="ARBA" id="ARBA00022679"/>
    </source>
</evidence>
<reference evidence="4 5" key="2">
    <citation type="journal article" date="2011" name="Stand. Genomic Sci.">
        <title>Complete genome sequence of Tolumonas auensis type strain (TA 4).</title>
        <authorList>
            <person name="Chertkov O."/>
            <person name="Copeland A."/>
            <person name="Lucas S."/>
            <person name="Lapidus A."/>
            <person name="Berry K.W."/>
            <person name="Detter J.C."/>
            <person name="Del Rio T.G."/>
            <person name="Hammon N."/>
            <person name="Dalin E."/>
            <person name="Tice H."/>
            <person name="Pitluck S."/>
            <person name="Richardson P."/>
            <person name="Bruce D."/>
            <person name="Goodwin L."/>
            <person name="Han C."/>
            <person name="Tapia R."/>
            <person name="Saunders E."/>
            <person name="Schmutz J."/>
            <person name="Brettin T."/>
            <person name="Larimer F."/>
            <person name="Land M."/>
            <person name="Hauser L."/>
            <person name="Spring S."/>
            <person name="Rohde M."/>
            <person name="Kyrpides N.C."/>
            <person name="Ivanova N."/>
            <person name="Goker M."/>
            <person name="Beller H.R."/>
            <person name="Klenk H.P."/>
            <person name="Woyke T."/>
        </authorList>
    </citation>
    <scope>NUCLEOTIDE SEQUENCE [LARGE SCALE GENOMIC DNA]</scope>
    <source>
        <strain evidence="5">DSM 9187 / TA4</strain>
    </source>
</reference>
<accession>C4L780</accession>
<evidence type="ECO:0000259" key="2">
    <source>
        <dbReference type="Pfam" id="PF00534"/>
    </source>
</evidence>
<sequence>MGSDKLNNDRITGINIIYHTIKPGGGMERYALDLIENLSARNIPLRVIARKINWPGIAPSNVEFVKVPDFTPFSRVNKHLFDVTASKYINSAWPTIGLTRVAGSTDIAVVGGTHKGYLNAIKKKHHGIFDYLTIKRETSFYKNAKCIVAHSRQVGQEVIDHYQIDKDKLHIIYPPVSFSSFSLAARKEREQIRKELGVQDDQILLLFPSNNHDRKGLDLILTALERSDKRFVLAIASRKAVTHPRVINLGFRNNMPALYAAADAAILASKYEPFGLVGPEAVLCGTPVILANTVGATEVIAEPACTRFQLTPESLTDALEKFLKMQKSEPLIITKPDLLMPQITDVDQHCTELLELLKKTN</sequence>
<dbReference type="CDD" id="cd03801">
    <property type="entry name" value="GT4_PimA-like"/>
    <property type="match status" value="1"/>
</dbReference>
<dbReference type="InterPro" id="IPR001296">
    <property type="entry name" value="Glyco_trans_1"/>
</dbReference>
<dbReference type="eggNOG" id="COG0438">
    <property type="taxonomic scope" value="Bacteria"/>
</dbReference>
<dbReference type="Pfam" id="PF13439">
    <property type="entry name" value="Glyco_transf_4"/>
    <property type="match status" value="1"/>
</dbReference>
<protein>
    <submittedName>
        <fullName evidence="4">Glycosyl transferase group 1</fullName>
    </submittedName>
</protein>
<dbReference type="KEGG" id="tau:Tola_0026"/>
<dbReference type="STRING" id="595494.Tola_0026"/>
<dbReference type="Gene3D" id="3.40.50.2000">
    <property type="entry name" value="Glycogen Phosphorylase B"/>
    <property type="match status" value="2"/>
</dbReference>
<dbReference type="InterPro" id="IPR028098">
    <property type="entry name" value="Glyco_trans_4-like_N"/>
</dbReference>
<organism evidence="4 5">
    <name type="scientific">Tolumonas auensis (strain DSM 9187 / NBRC 110442 / TA 4)</name>
    <dbReference type="NCBI Taxonomy" id="595494"/>
    <lineage>
        <taxon>Bacteria</taxon>
        <taxon>Pseudomonadati</taxon>
        <taxon>Pseudomonadota</taxon>
        <taxon>Gammaproteobacteria</taxon>
        <taxon>Aeromonadales</taxon>
        <taxon>Aeromonadaceae</taxon>
        <taxon>Tolumonas</taxon>
    </lineage>
</organism>
<gene>
    <name evidence="4" type="ordered locus">Tola_0026</name>
</gene>
<dbReference type="OrthoDB" id="9802524at2"/>
<dbReference type="RefSeq" id="WP_012728256.1">
    <property type="nucleotide sequence ID" value="NC_012691.1"/>
</dbReference>
<dbReference type="GO" id="GO:0016757">
    <property type="term" value="F:glycosyltransferase activity"/>
    <property type="evidence" value="ECO:0007669"/>
    <property type="project" value="InterPro"/>
</dbReference>
<dbReference type="PANTHER" id="PTHR46401:SF2">
    <property type="entry name" value="GLYCOSYLTRANSFERASE WBBK-RELATED"/>
    <property type="match status" value="1"/>
</dbReference>
<dbReference type="Pfam" id="PF00534">
    <property type="entry name" value="Glycos_transf_1"/>
    <property type="match status" value="1"/>
</dbReference>
<dbReference type="SUPFAM" id="SSF53756">
    <property type="entry name" value="UDP-Glycosyltransferase/glycogen phosphorylase"/>
    <property type="match status" value="1"/>
</dbReference>
<evidence type="ECO:0000259" key="3">
    <source>
        <dbReference type="Pfam" id="PF13439"/>
    </source>
</evidence>
<name>C4L780_TOLAT</name>
<dbReference type="PANTHER" id="PTHR46401">
    <property type="entry name" value="GLYCOSYLTRANSFERASE WBBK-RELATED"/>
    <property type="match status" value="1"/>
</dbReference>
<keyword evidence="1 4" id="KW-0808">Transferase</keyword>
<reference evidence="5" key="1">
    <citation type="submission" date="2009-05" db="EMBL/GenBank/DDBJ databases">
        <title>Complete sequence of Tolumonas auensis DSM 9187.</title>
        <authorList>
            <consortium name="US DOE Joint Genome Institute"/>
            <person name="Lucas S."/>
            <person name="Copeland A."/>
            <person name="Lapidus A."/>
            <person name="Glavina del Rio T."/>
            <person name="Tice H."/>
            <person name="Bruce D."/>
            <person name="Goodwin L."/>
            <person name="Pitluck S."/>
            <person name="Chertkov O."/>
            <person name="Brettin T."/>
            <person name="Detter J.C."/>
            <person name="Han C."/>
            <person name="Larimer F."/>
            <person name="Land M."/>
            <person name="Hauser L."/>
            <person name="Kyrpides N."/>
            <person name="Mikhailova N."/>
            <person name="Spring S."/>
            <person name="Beller H."/>
        </authorList>
    </citation>
    <scope>NUCLEOTIDE SEQUENCE [LARGE SCALE GENOMIC DNA]</scope>
    <source>
        <strain evidence="5">DSM 9187 / TA4</strain>
    </source>
</reference>
<keyword evidence="5" id="KW-1185">Reference proteome</keyword>
<dbReference type="Proteomes" id="UP000009073">
    <property type="component" value="Chromosome"/>
</dbReference>
<feature type="domain" description="Glycosyltransferase subfamily 4-like N-terminal" evidence="3">
    <location>
        <begin position="25"/>
        <end position="176"/>
    </location>
</feature>
<evidence type="ECO:0000313" key="4">
    <source>
        <dbReference type="EMBL" id="ACQ91656.1"/>
    </source>
</evidence>
<dbReference type="CAZy" id="GT4">
    <property type="family name" value="Glycosyltransferase Family 4"/>
</dbReference>
<dbReference type="HOGENOM" id="CLU_068046_0_0_6"/>
<dbReference type="AlphaFoldDB" id="C4L780"/>